<dbReference type="AlphaFoldDB" id="A0A9P6M7T7"/>
<reference evidence="2" key="1">
    <citation type="journal article" date="2020" name="Fungal Divers.">
        <title>Resolving the Mortierellaceae phylogeny through synthesis of multi-gene phylogenetics and phylogenomics.</title>
        <authorList>
            <person name="Vandepol N."/>
            <person name="Liber J."/>
            <person name="Desiro A."/>
            <person name="Na H."/>
            <person name="Kennedy M."/>
            <person name="Barry K."/>
            <person name="Grigoriev I.V."/>
            <person name="Miller A.N."/>
            <person name="O'Donnell K."/>
            <person name="Stajich J.E."/>
            <person name="Bonito G."/>
        </authorList>
    </citation>
    <scope>NUCLEOTIDE SEQUENCE</scope>
    <source>
        <strain evidence="2">MES-2147</strain>
    </source>
</reference>
<evidence type="ECO:0000313" key="2">
    <source>
        <dbReference type="EMBL" id="KAF9971859.1"/>
    </source>
</evidence>
<feature type="compositionally biased region" description="Polar residues" evidence="1">
    <location>
        <begin position="90"/>
        <end position="99"/>
    </location>
</feature>
<keyword evidence="3" id="KW-1185">Reference proteome</keyword>
<sequence>SLGFGEYYPQSTTTAAAPAAAERDDDDDDDDDDNGDDDAPFYRGRTIPGAFSALNLSGDGTPALSSSPYEDHHDSDGGHRDVSRKRGHQRWSSVDSNNRYDSDDQQPPSHDHEALKHEEHIGHYRPGSMRSLGSQLFIFYSEYTC</sequence>
<name>A0A9P6M7T7_9FUNG</name>
<dbReference type="OrthoDB" id="2448768at2759"/>
<dbReference type="EMBL" id="JAAAHW010004748">
    <property type="protein sequence ID" value="KAF9971859.1"/>
    <property type="molecule type" value="Genomic_DNA"/>
</dbReference>
<organism evidence="2 3">
    <name type="scientific">Modicella reniformis</name>
    <dbReference type="NCBI Taxonomy" id="1440133"/>
    <lineage>
        <taxon>Eukaryota</taxon>
        <taxon>Fungi</taxon>
        <taxon>Fungi incertae sedis</taxon>
        <taxon>Mucoromycota</taxon>
        <taxon>Mortierellomycotina</taxon>
        <taxon>Mortierellomycetes</taxon>
        <taxon>Mortierellales</taxon>
        <taxon>Mortierellaceae</taxon>
        <taxon>Modicella</taxon>
    </lineage>
</organism>
<comment type="caution">
    <text evidence="2">The sequence shown here is derived from an EMBL/GenBank/DDBJ whole genome shotgun (WGS) entry which is preliminary data.</text>
</comment>
<feature type="compositionally biased region" description="Acidic residues" evidence="1">
    <location>
        <begin position="23"/>
        <end position="39"/>
    </location>
</feature>
<proteinExistence type="predicted"/>
<evidence type="ECO:0000256" key="1">
    <source>
        <dbReference type="SAM" id="MobiDB-lite"/>
    </source>
</evidence>
<accession>A0A9P6M7T7</accession>
<feature type="region of interest" description="Disordered" evidence="1">
    <location>
        <begin position="1"/>
        <end position="127"/>
    </location>
</feature>
<dbReference type="Proteomes" id="UP000749646">
    <property type="component" value="Unassembled WGS sequence"/>
</dbReference>
<protein>
    <submittedName>
        <fullName evidence="2">Uncharacterized protein</fullName>
    </submittedName>
</protein>
<feature type="non-terminal residue" evidence="2">
    <location>
        <position position="1"/>
    </location>
</feature>
<evidence type="ECO:0000313" key="3">
    <source>
        <dbReference type="Proteomes" id="UP000749646"/>
    </source>
</evidence>
<feature type="compositionally biased region" description="Basic and acidic residues" evidence="1">
    <location>
        <begin position="69"/>
        <end position="81"/>
    </location>
</feature>
<gene>
    <name evidence="2" type="ORF">BGZ65_010174</name>
</gene>
<feature type="compositionally biased region" description="Basic and acidic residues" evidence="1">
    <location>
        <begin position="109"/>
        <end position="122"/>
    </location>
</feature>